<gene>
    <name evidence="2" type="ORF">BGAL_0369g00150</name>
</gene>
<sequence length="212" mass="23571">MGRKNQKQARKFKPKPRRATPGERKARKETEEKKLQSAAAEAATVRPVPGANEIGEEGTRDDDMEMDPRGTMDAASTASNIPFFQTLVLRPKSLAPAPVSVPDHQNSARRLHLALRRRAADARRKEARRERRRKECAEIVEELGGLLDLKIEDEKGDGGDVGDEEDDEGRRGGEMTKSFFGGGDWRDNKDRDDGDSEGNGLDKMTENQATMV</sequence>
<feature type="compositionally biased region" description="Acidic residues" evidence="1">
    <location>
        <begin position="54"/>
        <end position="65"/>
    </location>
</feature>
<dbReference type="OrthoDB" id="10527978at2759"/>
<dbReference type="Proteomes" id="UP000308671">
    <property type="component" value="Unassembled WGS sequence"/>
</dbReference>
<proteinExistence type="predicted"/>
<name>A0A4S8QP51_9HELO</name>
<feature type="compositionally biased region" description="Basic and acidic residues" evidence="1">
    <location>
        <begin position="20"/>
        <end position="35"/>
    </location>
</feature>
<feature type="region of interest" description="Disordered" evidence="1">
    <location>
        <begin position="151"/>
        <end position="212"/>
    </location>
</feature>
<protein>
    <submittedName>
        <fullName evidence="2">Uncharacterized protein</fullName>
    </submittedName>
</protein>
<evidence type="ECO:0000256" key="1">
    <source>
        <dbReference type="SAM" id="MobiDB-lite"/>
    </source>
</evidence>
<dbReference type="EMBL" id="PQXL01000369">
    <property type="protein sequence ID" value="THV46668.1"/>
    <property type="molecule type" value="Genomic_DNA"/>
</dbReference>
<reference evidence="2 3" key="1">
    <citation type="submission" date="2017-12" db="EMBL/GenBank/DDBJ databases">
        <title>Comparative genomics of Botrytis spp.</title>
        <authorList>
            <person name="Valero-Jimenez C.A."/>
            <person name="Tapia P."/>
            <person name="Veloso J."/>
            <person name="Silva-Moreno E."/>
            <person name="Staats M."/>
            <person name="Valdes J.H."/>
            <person name="Van Kan J.A.L."/>
        </authorList>
    </citation>
    <scope>NUCLEOTIDE SEQUENCE [LARGE SCALE GENOMIC DNA]</scope>
    <source>
        <strain evidence="2 3">MUCL435</strain>
    </source>
</reference>
<comment type="caution">
    <text evidence="2">The sequence shown here is derived from an EMBL/GenBank/DDBJ whole genome shotgun (WGS) entry which is preliminary data.</text>
</comment>
<feature type="compositionally biased region" description="Basic residues" evidence="1">
    <location>
        <begin position="1"/>
        <end position="18"/>
    </location>
</feature>
<keyword evidence="3" id="KW-1185">Reference proteome</keyword>
<evidence type="ECO:0000313" key="2">
    <source>
        <dbReference type="EMBL" id="THV46668.1"/>
    </source>
</evidence>
<accession>A0A4S8QP51</accession>
<evidence type="ECO:0000313" key="3">
    <source>
        <dbReference type="Proteomes" id="UP000308671"/>
    </source>
</evidence>
<feature type="region of interest" description="Disordered" evidence="1">
    <location>
        <begin position="1"/>
        <end position="77"/>
    </location>
</feature>
<organism evidence="2 3">
    <name type="scientific">Botrytis galanthina</name>
    <dbReference type="NCBI Taxonomy" id="278940"/>
    <lineage>
        <taxon>Eukaryota</taxon>
        <taxon>Fungi</taxon>
        <taxon>Dikarya</taxon>
        <taxon>Ascomycota</taxon>
        <taxon>Pezizomycotina</taxon>
        <taxon>Leotiomycetes</taxon>
        <taxon>Helotiales</taxon>
        <taxon>Sclerotiniaceae</taxon>
        <taxon>Botrytis</taxon>
    </lineage>
</organism>
<dbReference type="AlphaFoldDB" id="A0A4S8QP51"/>